<protein>
    <recommendedName>
        <fullName evidence="3">Twin-arginine translocation signal domain-containing protein</fullName>
    </recommendedName>
</protein>
<sequence precursor="true">MKPTQTTSRRDFIKTSAIIGGALAAPAILSSKVSAAENREMLRVGLIGCEGLMTNDK</sequence>
<proteinExistence type="predicted"/>
<organism evidence="1 2">
    <name type="scientific">Pedosphaera parvula (strain Ellin514)</name>
    <dbReference type="NCBI Taxonomy" id="320771"/>
    <lineage>
        <taxon>Bacteria</taxon>
        <taxon>Pseudomonadati</taxon>
        <taxon>Verrucomicrobiota</taxon>
        <taxon>Pedosphaerae</taxon>
        <taxon>Pedosphaerales</taxon>
        <taxon>Pedosphaeraceae</taxon>
        <taxon>Pedosphaera</taxon>
    </lineage>
</organism>
<gene>
    <name evidence="1" type="ORF">Cflav_PD0011</name>
</gene>
<keyword evidence="2" id="KW-1185">Reference proteome</keyword>
<dbReference type="RefSeq" id="WP_007418982.1">
    <property type="nucleotide sequence ID" value="NZ_ABOX02000097.1"/>
</dbReference>
<dbReference type="AlphaFoldDB" id="B9XT49"/>
<dbReference type="PROSITE" id="PS51318">
    <property type="entry name" value="TAT"/>
    <property type="match status" value="1"/>
</dbReference>
<evidence type="ECO:0000313" key="1">
    <source>
        <dbReference type="EMBL" id="EEF56984.1"/>
    </source>
</evidence>
<dbReference type="NCBIfam" id="TIGR01409">
    <property type="entry name" value="TAT_signal_seq"/>
    <property type="match status" value="1"/>
</dbReference>
<evidence type="ECO:0008006" key="3">
    <source>
        <dbReference type="Google" id="ProtNLM"/>
    </source>
</evidence>
<reference evidence="1 2" key="1">
    <citation type="journal article" date="2011" name="J. Bacteriol.">
        <title>Genome sequence of 'Pedosphaera parvula' Ellin514, an aerobic Verrucomicrobial isolate from pasture soil.</title>
        <authorList>
            <person name="Kant R."/>
            <person name="van Passel M.W."/>
            <person name="Sangwan P."/>
            <person name="Palva A."/>
            <person name="Lucas S."/>
            <person name="Copeland A."/>
            <person name="Lapidus A."/>
            <person name="Glavina Del Rio T."/>
            <person name="Dalin E."/>
            <person name="Tice H."/>
            <person name="Bruce D."/>
            <person name="Goodwin L."/>
            <person name="Pitluck S."/>
            <person name="Chertkov O."/>
            <person name="Larimer F.W."/>
            <person name="Land M.L."/>
            <person name="Hauser L."/>
            <person name="Brettin T.S."/>
            <person name="Detter J.C."/>
            <person name="Han S."/>
            <person name="de Vos W.M."/>
            <person name="Janssen P.H."/>
            <person name="Smidt H."/>
        </authorList>
    </citation>
    <scope>NUCLEOTIDE SEQUENCE [LARGE SCALE GENOMIC DNA]</scope>
    <source>
        <strain evidence="1 2">Ellin514</strain>
    </source>
</reference>
<evidence type="ECO:0000313" key="2">
    <source>
        <dbReference type="Proteomes" id="UP000003688"/>
    </source>
</evidence>
<dbReference type="EMBL" id="ABOX02000097">
    <property type="protein sequence ID" value="EEF56984.1"/>
    <property type="molecule type" value="Genomic_DNA"/>
</dbReference>
<comment type="caution">
    <text evidence="1">The sequence shown here is derived from an EMBL/GenBank/DDBJ whole genome shotgun (WGS) entry which is preliminary data.</text>
</comment>
<dbReference type="InterPro" id="IPR006311">
    <property type="entry name" value="TAT_signal"/>
</dbReference>
<accession>B9XT49</accession>
<name>B9XT49_PEDPL</name>
<dbReference type="Proteomes" id="UP000003688">
    <property type="component" value="Unassembled WGS sequence"/>
</dbReference>
<dbReference type="InterPro" id="IPR019546">
    <property type="entry name" value="TAT_signal_bac_arc"/>
</dbReference>
<dbReference type="STRING" id="320771.Cflav_PD0011"/>